<sequence>MLGVDRVKIRNFINSIEEESRALIKEISTLCVWANVSPAEVWLMTYLERFILTEAIKEKTEAMYGKKGFARSR</sequence>
<name>A0A6J5TBZ1_9CAUD</name>
<proteinExistence type="predicted"/>
<dbReference type="EMBL" id="LR797824">
    <property type="protein sequence ID" value="CAB4241477.1"/>
    <property type="molecule type" value="Genomic_DNA"/>
</dbReference>
<reference evidence="1" key="1">
    <citation type="submission" date="2020-05" db="EMBL/GenBank/DDBJ databases">
        <authorList>
            <person name="Chiriac C."/>
            <person name="Salcher M."/>
            <person name="Ghai R."/>
            <person name="Kavagutti S V."/>
        </authorList>
    </citation>
    <scope>NUCLEOTIDE SEQUENCE</scope>
</reference>
<gene>
    <name evidence="1" type="ORF">UFOVP71_15</name>
</gene>
<protein>
    <submittedName>
        <fullName evidence="1">Uncharacterized protein</fullName>
    </submittedName>
</protein>
<accession>A0A6J5TBZ1</accession>
<evidence type="ECO:0000313" key="1">
    <source>
        <dbReference type="EMBL" id="CAB4241477.1"/>
    </source>
</evidence>
<organism evidence="1">
    <name type="scientific">uncultured Caudovirales phage</name>
    <dbReference type="NCBI Taxonomy" id="2100421"/>
    <lineage>
        <taxon>Viruses</taxon>
        <taxon>Duplodnaviria</taxon>
        <taxon>Heunggongvirae</taxon>
        <taxon>Uroviricota</taxon>
        <taxon>Caudoviricetes</taxon>
        <taxon>Peduoviridae</taxon>
        <taxon>Maltschvirus</taxon>
        <taxon>Maltschvirus maltsch</taxon>
    </lineage>
</organism>